<dbReference type="EMBL" id="JAYMYQ010000011">
    <property type="protein sequence ID" value="KAK7306272.1"/>
    <property type="molecule type" value="Genomic_DNA"/>
</dbReference>
<protein>
    <submittedName>
        <fullName evidence="1">Uncharacterized protein</fullName>
    </submittedName>
</protein>
<gene>
    <name evidence="1" type="ORF">VNO77_44198</name>
</gene>
<sequence>MGLIHVTKQKTNFSPLWMLVVALGWPLLKASQRRGHNLAFYQFCLALPVALPPPVKVRAFWSHVKTSIFLSIDAHGHCMDVDHGLHA</sequence>
<comment type="caution">
    <text evidence="1">The sequence shown here is derived from an EMBL/GenBank/DDBJ whole genome shotgun (WGS) entry which is preliminary data.</text>
</comment>
<dbReference type="AlphaFoldDB" id="A0AAN9PQJ3"/>
<keyword evidence="2" id="KW-1185">Reference proteome</keyword>
<evidence type="ECO:0000313" key="1">
    <source>
        <dbReference type="EMBL" id="KAK7306272.1"/>
    </source>
</evidence>
<name>A0AAN9PQJ3_CANGL</name>
<proteinExistence type="predicted"/>
<dbReference type="Proteomes" id="UP001367508">
    <property type="component" value="Unassembled WGS sequence"/>
</dbReference>
<reference evidence="1 2" key="1">
    <citation type="submission" date="2024-01" db="EMBL/GenBank/DDBJ databases">
        <title>The genomes of 5 underutilized Papilionoideae crops provide insights into root nodulation and disease resistanc.</title>
        <authorList>
            <person name="Jiang F."/>
        </authorList>
    </citation>
    <scope>NUCLEOTIDE SEQUENCE [LARGE SCALE GENOMIC DNA]</scope>
    <source>
        <strain evidence="1">LVBAO_FW01</strain>
        <tissue evidence="1">Leaves</tissue>
    </source>
</reference>
<evidence type="ECO:0000313" key="2">
    <source>
        <dbReference type="Proteomes" id="UP001367508"/>
    </source>
</evidence>
<organism evidence="1 2">
    <name type="scientific">Canavalia gladiata</name>
    <name type="common">Sword bean</name>
    <name type="synonym">Dolichos gladiatus</name>
    <dbReference type="NCBI Taxonomy" id="3824"/>
    <lineage>
        <taxon>Eukaryota</taxon>
        <taxon>Viridiplantae</taxon>
        <taxon>Streptophyta</taxon>
        <taxon>Embryophyta</taxon>
        <taxon>Tracheophyta</taxon>
        <taxon>Spermatophyta</taxon>
        <taxon>Magnoliopsida</taxon>
        <taxon>eudicotyledons</taxon>
        <taxon>Gunneridae</taxon>
        <taxon>Pentapetalae</taxon>
        <taxon>rosids</taxon>
        <taxon>fabids</taxon>
        <taxon>Fabales</taxon>
        <taxon>Fabaceae</taxon>
        <taxon>Papilionoideae</taxon>
        <taxon>50 kb inversion clade</taxon>
        <taxon>NPAAA clade</taxon>
        <taxon>indigoferoid/millettioid clade</taxon>
        <taxon>Phaseoleae</taxon>
        <taxon>Canavalia</taxon>
    </lineage>
</organism>
<accession>A0AAN9PQJ3</accession>